<name>A0A645I3E3_9ZZZZ</name>
<proteinExistence type="predicted"/>
<accession>A0A645I3E3</accession>
<evidence type="ECO:0000313" key="1">
    <source>
        <dbReference type="EMBL" id="MPN45817.1"/>
    </source>
</evidence>
<organism evidence="1">
    <name type="scientific">bioreactor metagenome</name>
    <dbReference type="NCBI Taxonomy" id="1076179"/>
    <lineage>
        <taxon>unclassified sequences</taxon>
        <taxon>metagenomes</taxon>
        <taxon>ecological metagenomes</taxon>
    </lineage>
</organism>
<dbReference type="AlphaFoldDB" id="A0A645I3E3"/>
<dbReference type="EMBL" id="VSSQ01105981">
    <property type="protein sequence ID" value="MPN45817.1"/>
    <property type="molecule type" value="Genomic_DNA"/>
</dbReference>
<comment type="caution">
    <text evidence="1">The sequence shown here is derived from an EMBL/GenBank/DDBJ whole genome shotgun (WGS) entry which is preliminary data.</text>
</comment>
<sequence length="104" mass="11587">MHQYGIEMILSVGVVDDFSHKTLYKSPIDAIFLHPFEMKHHGGFIVIAVDLRFLSSWKDKIAGCIFYLIFTHIGPHIDAVPAHSGCKHLTLPVMIPSGICVLAM</sequence>
<reference evidence="1" key="1">
    <citation type="submission" date="2019-08" db="EMBL/GenBank/DDBJ databases">
        <authorList>
            <person name="Kucharzyk K."/>
            <person name="Murdoch R.W."/>
            <person name="Higgins S."/>
            <person name="Loffler F."/>
        </authorList>
    </citation>
    <scope>NUCLEOTIDE SEQUENCE</scope>
</reference>
<gene>
    <name evidence="1" type="ORF">SDC9_193389</name>
</gene>
<protein>
    <submittedName>
        <fullName evidence="1">Uncharacterized protein</fullName>
    </submittedName>
</protein>